<proteinExistence type="predicted"/>
<organism evidence="2 3">
    <name type="scientific">Eimeria necatrix</name>
    <dbReference type="NCBI Taxonomy" id="51315"/>
    <lineage>
        <taxon>Eukaryota</taxon>
        <taxon>Sar</taxon>
        <taxon>Alveolata</taxon>
        <taxon>Apicomplexa</taxon>
        <taxon>Conoidasida</taxon>
        <taxon>Coccidia</taxon>
        <taxon>Eucoccidiorida</taxon>
        <taxon>Eimeriorina</taxon>
        <taxon>Eimeriidae</taxon>
        <taxon>Eimeria</taxon>
    </lineage>
</organism>
<dbReference type="VEuPathDB" id="ToxoDB:ENH_00015210"/>
<keyword evidence="3" id="KW-1185">Reference proteome</keyword>
<feature type="region of interest" description="Disordered" evidence="1">
    <location>
        <begin position="113"/>
        <end position="214"/>
    </location>
</feature>
<feature type="compositionally biased region" description="Polar residues" evidence="1">
    <location>
        <begin position="118"/>
        <end position="132"/>
    </location>
</feature>
<dbReference type="GeneID" id="25471701"/>
<evidence type="ECO:0000313" key="3">
    <source>
        <dbReference type="Proteomes" id="UP000030754"/>
    </source>
</evidence>
<dbReference type="OrthoDB" id="346600at2759"/>
<dbReference type="RefSeq" id="XP_013434602.1">
    <property type="nucleotide sequence ID" value="XM_013579148.1"/>
</dbReference>
<protein>
    <submittedName>
        <fullName evidence="2">Uncharacterized protein</fullName>
    </submittedName>
</protein>
<sequence>MVGPAGAELDADELAALCLEMGEWKPIEPLFGGGRASPAIVEMVFESLTAAPPHEAPTSGLNAYGIFQTHGFPIINGHVQGSDEAFSSDDDVDSGSPGQDLCLYQHHMNILSMPPETLGSSHTVPQSQSENSLPLLAQRPTGQGSKPQRRHSENCCQMSTRNGTATGGAAHPPLRQSCSDPTTAKPRSYLQSVEEEASSSSSRGSRVHGEIPLGVSPRNEHPFVRLPLLEPGAADDLPDLRALNLRGRCPLLAHSLKIVRSFLMKPILNKVEVVELLKCEATMLRQAARLITLSVEHLSPSAAVEILGRRFLVFQALHSVAKLLGSHVANNAWYKSVFALLPSNYGKRLGQNIARWSQRYVILSKDLISAMELYRMGDEPSAEEIIDLKRRLLCLPDSPSGFRRVAWSVWRVDDMLFQRRS</sequence>
<reference evidence="2" key="1">
    <citation type="submission" date="2013-10" db="EMBL/GenBank/DDBJ databases">
        <title>Genomic analysis of the causative agents of coccidiosis in chickens.</title>
        <authorList>
            <person name="Reid A.J."/>
            <person name="Blake D."/>
            <person name="Billington K."/>
            <person name="Browne H."/>
            <person name="Dunn M."/>
            <person name="Hung S."/>
            <person name="Kawahara F."/>
            <person name="Miranda-Saavedra D."/>
            <person name="Mourier T."/>
            <person name="Nagra H."/>
            <person name="Otto T.D."/>
            <person name="Rawlings N."/>
            <person name="Sanchez A."/>
            <person name="Sanders M."/>
            <person name="Subramaniam C."/>
            <person name="Tay Y."/>
            <person name="Dear P."/>
            <person name="Doerig C."/>
            <person name="Gruber A."/>
            <person name="Parkinson J."/>
            <person name="Shirley M."/>
            <person name="Wan K.L."/>
            <person name="Berriman M."/>
            <person name="Tomley F."/>
            <person name="Pain A."/>
        </authorList>
    </citation>
    <scope>NUCLEOTIDE SEQUENCE [LARGE SCALE GENOMIC DNA]</scope>
    <source>
        <strain evidence="2">Houghton</strain>
    </source>
</reference>
<dbReference type="AlphaFoldDB" id="U6MWQ8"/>
<dbReference type="Proteomes" id="UP000030754">
    <property type="component" value="Unassembled WGS sequence"/>
</dbReference>
<evidence type="ECO:0000313" key="2">
    <source>
        <dbReference type="EMBL" id="CDJ66135.1"/>
    </source>
</evidence>
<feature type="compositionally biased region" description="Polar residues" evidence="1">
    <location>
        <begin position="154"/>
        <end position="164"/>
    </location>
</feature>
<name>U6MWQ8_9EIME</name>
<gene>
    <name evidence="2" type="ORF">ENH_00015210</name>
</gene>
<evidence type="ECO:0000256" key="1">
    <source>
        <dbReference type="SAM" id="MobiDB-lite"/>
    </source>
</evidence>
<dbReference type="EMBL" id="HG723436">
    <property type="protein sequence ID" value="CDJ66135.1"/>
    <property type="molecule type" value="Genomic_DNA"/>
</dbReference>
<reference evidence="2" key="2">
    <citation type="submission" date="2013-10" db="EMBL/GenBank/DDBJ databases">
        <authorList>
            <person name="Aslett M."/>
        </authorList>
    </citation>
    <scope>NUCLEOTIDE SEQUENCE [LARGE SCALE GENOMIC DNA]</scope>
    <source>
        <strain evidence="2">Houghton</strain>
    </source>
</reference>
<accession>U6MWQ8</accession>